<protein>
    <submittedName>
        <fullName evidence="2">Uncharacterized protein</fullName>
    </submittedName>
</protein>
<proteinExistence type="predicted"/>
<dbReference type="EMBL" id="LCBX01000023">
    <property type="protein sequence ID" value="KKS20596.1"/>
    <property type="molecule type" value="Genomic_DNA"/>
</dbReference>
<dbReference type="AlphaFoldDB" id="A0A0G0ZEY9"/>
<dbReference type="Proteomes" id="UP000034507">
    <property type="component" value="Unassembled WGS sequence"/>
</dbReference>
<reference evidence="2 3" key="1">
    <citation type="journal article" date="2015" name="Nature">
        <title>rRNA introns, odd ribosomes, and small enigmatic genomes across a large radiation of phyla.</title>
        <authorList>
            <person name="Brown C.T."/>
            <person name="Hug L.A."/>
            <person name="Thomas B.C."/>
            <person name="Sharon I."/>
            <person name="Castelle C.J."/>
            <person name="Singh A."/>
            <person name="Wilkins M.J."/>
            <person name="Williams K.H."/>
            <person name="Banfield J.F."/>
        </authorList>
    </citation>
    <scope>NUCLEOTIDE SEQUENCE [LARGE SCALE GENOMIC DNA]</scope>
</reference>
<sequence length="128" mass="14693">MPELHTIMVVIGLVALMVAFILFAHGKLLAIDQALSDSGKENDRKLANKIETLYKKCVELNGVGDKKPSRELMETANELLYLLPDEVKKVKIGRKFPAQRRYGYDTWNEYQIENFIDSLRSDAMYIEI</sequence>
<keyword evidence="1" id="KW-0812">Transmembrane</keyword>
<comment type="caution">
    <text evidence="2">The sequence shown here is derived from an EMBL/GenBank/DDBJ whole genome shotgun (WGS) entry which is preliminary data.</text>
</comment>
<accession>A0A0G0ZEY9</accession>
<name>A0A0G0ZEY9_UNCKA</name>
<organism evidence="2 3">
    <name type="scientific">candidate division WWE3 bacterium GW2011_GWC1_41_7</name>
    <dbReference type="NCBI Taxonomy" id="1619119"/>
    <lineage>
        <taxon>Bacteria</taxon>
        <taxon>Katanobacteria</taxon>
    </lineage>
</organism>
<gene>
    <name evidence="2" type="ORF">UU77_C0023G0020</name>
</gene>
<feature type="transmembrane region" description="Helical" evidence="1">
    <location>
        <begin position="6"/>
        <end position="24"/>
    </location>
</feature>
<evidence type="ECO:0000313" key="3">
    <source>
        <dbReference type="Proteomes" id="UP000034507"/>
    </source>
</evidence>
<keyword evidence="1" id="KW-1133">Transmembrane helix</keyword>
<keyword evidence="1" id="KW-0472">Membrane</keyword>
<evidence type="ECO:0000256" key="1">
    <source>
        <dbReference type="SAM" id="Phobius"/>
    </source>
</evidence>
<evidence type="ECO:0000313" key="2">
    <source>
        <dbReference type="EMBL" id="KKS20596.1"/>
    </source>
</evidence>